<dbReference type="InterPro" id="IPR006685">
    <property type="entry name" value="MscS_channel_2nd"/>
</dbReference>
<keyword evidence="14" id="KW-1185">Reference proteome</keyword>
<dbReference type="InterPro" id="IPR023408">
    <property type="entry name" value="MscS_beta-dom_sf"/>
</dbReference>
<dbReference type="SUPFAM" id="SSF82861">
    <property type="entry name" value="Mechanosensitive channel protein MscS (YggB), transmembrane region"/>
    <property type="match status" value="1"/>
</dbReference>
<dbReference type="PROSITE" id="PS01246">
    <property type="entry name" value="UPF0003"/>
    <property type="match status" value="1"/>
</dbReference>
<feature type="transmembrane region" description="Helical" evidence="8">
    <location>
        <begin position="461"/>
        <end position="485"/>
    </location>
</feature>
<dbReference type="InterPro" id="IPR022249">
    <property type="entry name" value="DUF3772"/>
</dbReference>
<reference evidence="13 14" key="1">
    <citation type="submission" date="2014-03" db="EMBL/GenBank/DDBJ databases">
        <title>The draft genome sequence of Marivita geojedonensis KCTC 23882.</title>
        <authorList>
            <person name="Lai Q."/>
            <person name="Shao Z."/>
        </authorList>
    </citation>
    <scope>NUCLEOTIDE SEQUENCE [LARGE SCALE GENOMIC DNA]</scope>
    <source>
        <strain evidence="13 14">DPG-138</strain>
    </source>
</reference>
<evidence type="ECO:0000256" key="9">
    <source>
        <dbReference type="SAM" id="SignalP"/>
    </source>
</evidence>
<organism evidence="13 14">
    <name type="scientific">Marivita geojedonensis</name>
    <dbReference type="NCBI Taxonomy" id="1123756"/>
    <lineage>
        <taxon>Bacteria</taxon>
        <taxon>Pseudomonadati</taxon>
        <taxon>Pseudomonadota</taxon>
        <taxon>Alphaproteobacteria</taxon>
        <taxon>Rhodobacterales</taxon>
        <taxon>Roseobacteraceae</taxon>
        <taxon>Marivita</taxon>
    </lineage>
</organism>
<dbReference type="GO" id="GO:0005886">
    <property type="term" value="C:plasma membrane"/>
    <property type="evidence" value="ECO:0007669"/>
    <property type="project" value="UniProtKB-SubCell"/>
</dbReference>
<feature type="transmembrane region" description="Helical" evidence="8">
    <location>
        <begin position="198"/>
        <end position="215"/>
    </location>
</feature>
<evidence type="ECO:0000256" key="3">
    <source>
        <dbReference type="ARBA" id="ARBA00022475"/>
    </source>
</evidence>
<dbReference type="GO" id="GO:0008381">
    <property type="term" value="F:mechanosensitive monoatomic ion channel activity"/>
    <property type="evidence" value="ECO:0007669"/>
    <property type="project" value="UniProtKB-ARBA"/>
</dbReference>
<evidence type="ECO:0000259" key="11">
    <source>
        <dbReference type="Pfam" id="PF12607"/>
    </source>
</evidence>
<feature type="domain" description="Mechanosensitive ion channel MscS" evidence="10">
    <location>
        <begin position="596"/>
        <end position="663"/>
    </location>
</feature>
<feature type="transmembrane region" description="Helical" evidence="8">
    <location>
        <begin position="400"/>
        <end position="417"/>
    </location>
</feature>
<gene>
    <name evidence="13" type="ORF">MGEO_09370</name>
</gene>
<feature type="transmembrane region" description="Helical" evidence="8">
    <location>
        <begin position="346"/>
        <end position="363"/>
    </location>
</feature>
<accession>A0A1X4NLS0</accession>
<feature type="transmembrane region" description="Helical" evidence="8">
    <location>
        <begin position="551"/>
        <end position="572"/>
    </location>
</feature>
<dbReference type="SUPFAM" id="SSF50182">
    <property type="entry name" value="Sm-like ribonucleoproteins"/>
    <property type="match status" value="1"/>
</dbReference>
<dbReference type="PANTHER" id="PTHR30347">
    <property type="entry name" value="POTASSIUM CHANNEL RELATED"/>
    <property type="match status" value="1"/>
</dbReference>
<dbReference type="Gene3D" id="1.10.287.1260">
    <property type="match status" value="1"/>
</dbReference>
<proteinExistence type="inferred from homology"/>
<feature type="transmembrane region" description="Helical" evidence="8">
    <location>
        <begin position="578"/>
        <end position="598"/>
    </location>
</feature>
<evidence type="ECO:0000256" key="7">
    <source>
        <dbReference type="SAM" id="MobiDB-lite"/>
    </source>
</evidence>
<dbReference type="InterPro" id="IPR052702">
    <property type="entry name" value="MscS-like_channel"/>
</dbReference>
<feature type="domain" description="Mechanosensitive ion channel MscS C-terminal" evidence="12">
    <location>
        <begin position="671"/>
        <end position="753"/>
    </location>
</feature>
<dbReference type="Gene3D" id="3.30.70.100">
    <property type="match status" value="1"/>
</dbReference>
<feature type="transmembrane region" description="Helical" evidence="8">
    <location>
        <begin position="423"/>
        <end position="440"/>
    </location>
</feature>
<evidence type="ECO:0000256" key="2">
    <source>
        <dbReference type="ARBA" id="ARBA00008017"/>
    </source>
</evidence>
<evidence type="ECO:0000256" key="8">
    <source>
        <dbReference type="SAM" id="Phobius"/>
    </source>
</evidence>
<dbReference type="AlphaFoldDB" id="A0A1X4NLS0"/>
<comment type="subcellular location">
    <subcellularLocation>
        <location evidence="1">Cell membrane</location>
        <topology evidence="1">Multi-pass membrane protein</topology>
    </subcellularLocation>
</comment>
<feature type="transmembrane region" description="Helical" evidence="8">
    <location>
        <begin position="513"/>
        <end position="530"/>
    </location>
</feature>
<comment type="similarity">
    <text evidence="2">Belongs to the MscS (TC 1.A.23) family.</text>
</comment>
<feature type="domain" description="DUF3772" evidence="11">
    <location>
        <begin position="122"/>
        <end position="170"/>
    </location>
</feature>
<evidence type="ECO:0000256" key="6">
    <source>
        <dbReference type="ARBA" id="ARBA00023136"/>
    </source>
</evidence>
<dbReference type="InterPro" id="IPR011066">
    <property type="entry name" value="MscS_channel_C_sf"/>
</dbReference>
<feature type="transmembrane region" description="Helical" evidence="8">
    <location>
        <begin position="273"/>
        <end position="291"/>
    </location>
</feature>
<feature type="chain" id="PRO_5013140806" evidence="9">
    <location>
        <begin position="25"/>
        <end position="791"/>
    </location>
</feature>
<protein>
    <submittedName>
        <fullName evidence="13">Uncharacterized protein</fullName>
    </submittedName>
</protein>
<evidence type="ECO:0000313" key="14">
    <source>
        <dbReference type="Proteomes" id="UP000193926"/>
    </source>
</evidence>
<evidence type="ECO:0000313" key="13">
    <source>
        <dbReference type="EMBL" id="OSQ51257.1"/>
    </source>
</evidence>
<keyword evidence="5 8" id="KW-1133">Transmembrane helix</keyword>
<dbReference type="Pfam" id="PF12607">
    <property type="entry name" value="DUF3772"/>
    <property type="match status" value="1"/>
</dbReference>
<dbReference type="Proteomes" id="UP000193926">
    <property type="component" value="Unassembled WGS sequence"/>
</dbReference>
<dbReference type="InterPro" id="IPR006686">
    <property type="entry name" value="MscS_channel_CS"/>
</dbReference>
<dbReference type="InterPro" id="IPR010920">
    <property type="entry name" value="LSM_dom_sf"/>
</dbReference>
<keyword evidence="3" id="KW-1003">Cell membrane</keyword>
<feature type="transmembrane region" description="Helical" evidence="8">
    <location>
        <begin position="236"/>
        <end position="261"/>
    </location>
</feature>
<evidence type="ECO:0000256" key="5">
    <source>
        <dbReference type="ARBA" id="ARBA00022989"/>
    </source>
</evidence>
<keyword evidence="4 8" id="KW-0812">Transmembrane</keyword>
<dbReference type="InterPro" id="IPR049278">
    <property type="entry name" value="MS_channel_C"/>
</dbReference>
<dbReference type="InterPro" id="IPR011014">
    <property type="entry name" value="MscS_channel_TM-2"/>
</dbReference>
<dbReference type="OrthoDB" id="9799209at2"/>
<feature type="signal peptide" evidence="9">
    <location>
        <begin position="1"/>
        <end position="24"/>
    </location>
</feature>
<dbReference type="RefSeq" id="WP_085636459.1">
    <property type="nucleotide sequence ID" value="NZ_JFKC01000006.1"/>
</dbReference>
<dbReference type="Gene3D" id="2.30.30.60">
    <property type="match status" value="1"/>
</dbReference>
<dbReference type="Pfam" id="PF00924">
    <property type="entry name" value="MS_channel_2nd"/>
    <property type="match status" value="1"/>
</dbReference>
<dbReference type="PANTHER" id="PTHR30347:SF1">
    <property type="entry name" value="MECHANOSENSITIVE CHANNEL MSCK"/>
    <property type="match status" value="1"/>
</dbReference>
<keyword evidence="9" id="KW-0732">Signal</keyword>
<name>A0A1X4NLS0_9RHOB</name>
<evidence type="ECO:0000259" key="12">
    <source>
        <dbReference type="Pfam" id="PF21082"/>
    </source>
</evidence>
<dbReference type="Pfam" id="PF21082">
    <property type="entry name" value="MS_channel_3rd"/>
    <property type="match status" value="1"/>
</dbReference>
<feature type="region of interest" description="Disordered" evidence="7">
    <location>
        <begin position="769"/>
        <end position="791"/>
    </location>
</feature>
<dbReference type="EMBL" id="JFKC01000006">
    <property type="protein sequence ID" value="OSQ51257.1"/>
    <property type="molecule type" value="Genomic_DNA"/>
</dbReference>
<evidence type="ECO:0000256" key="1">
    <source>
        <dbReference type="ARBA" id="ARBA00004651"/>
    </source>
</evidence>
<sequence length="791" mass="86959">MTRLFAALRAATLLFLLAVPAVWAQPEQISYDVWEEVATRAEEAVADADASTEALEALRSEVSIFRDRLLTQQNAGDPRLTTLQSQLAALGQAPEDGSEPPEITARRAELQRQINELQAPLLRAEEAYNRADGLIAEIDEIIRSRQTERLLQRGPGPFNPQHWAPALTSLVQPFTEIASEALANWNSDVRRKALTDQLPLILLLFGFAFLLLFRAPKLIDRLGAWLRNKTRRGTGVWRTLLSLLRLMLPVGGLILLVVAINLGGLLGARGSEIIFVLPLILFVVLVARWLAAETFSTDDEINTIALSQQRRTEARYYVNSLSWLLALNQLFSYLVEIGEWAVETQAVLGFVIHLLCGLVLFRLGQILRHAGPHDLPEDAPQEESAYLSFPSRLARMAGQAAMLVGVVGPILSAIGYFNIAEAMIFPTVMTLGLFAFLLMCQRLMRDIYHLITGGQLDESQSLIPVVSGTVLTLAALPVLALIWGARVADLTELWARFQAGYRIGETQISPTDFLTFIVVFLIGYTLTRLLQSGLRGSVLPKTKLDKGGQTAIVSGMGYLGVFLSVLIAITAAGIDLTALAFVAGALSVGIGFGLQNIVQNFVSGIILLIERPISEGDWIEVNGQHGTVRDISVRSTRIETFDRTEVIVPNADLVSNSVTNYTRGNTLGRLVVDVGVAYGTDTRKVEEILYKIARNHDMVLMNPEPFVHFKGFGADSLDFDVRMILRDVTKILVVKTEVNHQIAETFKKEGIEIPFAQRDIWLRNPEALSGAAQKPAAPAPVSETDPEEHSA</sequence>
<dbReference type="STRING" id="1123756.MGEO_09370"/>
<evidence type="ECO:0000259" key="10">
    <source>
        <dbReference type="Pfam" id="PF00924"/>
    </source>
</evidence>
<keyword evidence="6 8" id="KW-0472">Membrane</keyword>
<evidence type="ECO:0000256" key="4">
    <source>
        <dbReference type="ARBA" id="ARBA00022692"/>
    </source>
</evidence>
<comment type="caution">
    <text evidence="13">The sequence shown here is derived from an EMBL/GenBank/DDBJ whole genome shotgun (WGS) entry which is preliminary data.</text>
</comment>
<dbReference type="SUPFAM" id="SSF82689">
    <property type="entry name" value="Mechanosensitive channel protein MscS (YggB), C-terminal domain"/>
    <property type="match status" value="1"/>
</dbReference>